<name>A0A0G0LMU5_UNCC2</name>
<dbReference type="InterPro" id="IPR021737">
    <property type="entry name" value="Phage_phiKZ_Orf197"/>
</dbReference>
<accession>A0A0G0LMU5</accession>
<dbReference type="Proteomes" id="UP000034207">
    <property type="component" value="Unassembled WGS sequence"/>
</dbReference>
<dbReference type="AlphaFoldDB" id="A0A0G0LMU5"/>
<feature type="transmembrane region" description="Helical" evidence="1">
    <location>
        <begin position="104"/>
        <end position="127"/>
    </location>
</feature>
<organism evidence="2 3">
    <name type="scientific">candidate division CPR2 bacterium GW2011_GWC2_39_10</name>
    <dbReference type="NCBI Taxonomy" id="1618345"/>
    <lineage>
        <taxon>Bacteria</taxon>
        <taxon>Bacteria division CPR2</taxon>
    </lineage>
</organism>
<comment type="caution">
    <text evidence="2">The sequence shown here is derived from an EMBL/GenBank/DDBJ whole genome shotgun (WGS) entry which is preliminary data.</text>
</comment>
<keyword evidence="1" id="KW-1133">Transmembrane helix</keyword>
<evidence type="ECO:0000313" key="3">
    <source>
        <dbReference type="Proteomes" id="UP000034207"/>
    </source>
</evidence>
<dbReference type="Pfam" id="PF11750">
    <property type="entry name" value="DUF3307"/>
    <property type="match status" value="1"/>
</dbReference>
<reference evidence="2 3" key="1">
    <citation type="journal article" date="2015" name="Nature">
        <title>rRNA introns, odd ribosomes, and small enigmatic genomes across a large radiation of phyla.</title>
        <authorList>
            <person name="Brown C.T."/>
            <person name="Hug L.A."/>
            <person name="Thomas B.C."/>
            <person name="Sharon I."/>
            <person name="Castelle C.J."/>
            <person name="Singh A."/>
            <person name="Wilkins M.J."/>
            <person name="Williams K.H."/>
            <person name="Banfield J.F."/>
        </authorList>
    </citation>
    <scope>NUCLEOTIDE SEQUENCE [LARGE SCALE GENOMIC DNA]</scope>
</reference>
<protein>
    <recommendedName>
        <fullName evidence="4">DUF3307 domain-containing protein</fullName>
    </recommendedName>
</protein>
<keyword evidence="1" id="KW-0472">Membrane</keyword>
<sequence>MNLFISMVLGHFVADYLFQTKQMALGKGRQTSKGWSYCLAHCVIYMLTVALFSCRFDPMFLALVFASHFFIDRWSLAETWLKMIGGRTLEGAYESKEKYREFDIAFSAIVYTVADNTLHLLLLWLIVRFI</sequence>
<proteinExistence type="predicted"/>
<dbReference type="STRING" id="1618345.UT18_C0025G0005"/>
<evidence type="ECO:0000256" key="1">
    <source>
        <dbReference type="SAM" id="Phobius"/>
    </source>
</evidence>
<dbReference type="EMBL" id="LBVV01000025">
    <property type="protein sequence ID" value="KKQ93173.1"/>
    <property type="molecule type" value="Genomic_DNA"/>
</dbReference>
<evidence type="ECO:0000313" key="2">
    <source>
        <dbReference type="EMBL" id="KKQ93173.1"/>
    </source>
</evidence>
<feature type="transmembrane region" description="Helical" evidence="1">
    <location>
        <begin position="34"/>
        <end position="52"/>
    </location>
</feature>
<evidence type="ECO:0008006" key="4">
    <source>
        <dbReference type="Google" id="ProtNLM"/>
    </source>
</evidence>
<keyword evidence="1" id="KW-0812">Transmembrane</keyword>
<gene>
    <name evidence="2" type="ORF">UT18_C0025G0005</name>
</gene>